<dbReference type="EMBL" id="LAZR01010712">
    <property type="protein sequence ID" value="KKM65509.1"/>
    <property type="molecule type" value="Genomic_DNA"/>
</dbReference>
<organism evidence="2">
    <name type="scientific">marine sediment metagenome</name>
    <dbReference type="NCBI Taxonomy" id="412755"/>
    <lineage>
        <taxon>unclassified sequences</taxon>
        <taxon>metagenomes</taxon>
        <taxon>ecological metagenomes</taxon>
    </lineage>
</organism>
<feature type="transmembrane region" description="Helical" evidence="1">
    <location>
        <begin position="39"/>
        <end position="58"/>
    </location>
</feature>
<reference evidence="2" key="1">
    <citation type="journal article" date="2015" name="Nature">
        <title>Complex archaea that bridge the gap between prokaryotes and eukaryotes.</title>
        <authorList>
            <person name="Spang A."/>
            <person name="Saw J.H."/>
            <person name="Jorgensen S.L."/>
            <person name="Zaremba-Niedzwiedzka K."/>
            <person name="Martijn J."/>
            <person name="Lind A.E."/>
            <person name="van Eijk R."/>
            <person name="Schleper C."/>
            <person name="Guy L."/>
            <person name="Ettema T.J."/>
        </authorList>
    </citation>
    <scope>NUCLEOTIDE SEQUENCE</scope>
</reference>
<protein>
    <submittedName>
        <fullName evidence="2">Uncharacterized protein</fullName>
    </submittedName>
</protein>
<proteinExistence type="predicted"/>
<feature type="transmembrane region" description="Helical" evidence="1">
    <location>
        <begin position="6"/>
        <end position="27"/>
    </location>
</feature>
<accession>A0A0F9J6V3</accession>
<evidence type="ECO:0000256" key="1">
    <source>
        <dbReference type="SAM" id="Phobius"/>
    </source>
</evidence>
<name>A0A0F9J6V3_9ZZZZ</name>
<keyword evidence="1" id="KW-0812">Transmembrane</keyword>
<keyword evidence="1" id="KW-0472">Membrane</keyword>
<evidence type="ECO:0000313" key="2">
    <source>
        <dbReference type="EMBL" id="KKM65509.1"/>
    </source>
</evidence>
<dbReference type="AlphaFoldDB" id="A0A0F9J6V3"/>
<sequence length="59" mass="6349">MTLFFGAAVIFVITAIVLSIIAWHGAIASENNHNKKENYAIYACSAVILALICNLIALL</sequence>
<gene>
    <name evidence="2" type="ORF">LCGC14_1490590</name>
</gene>
<comment type="caution">
    <text evidence="2">The sequence shown here is derived from an EMBL/GenBank/DDBJ whole genome shotgun (WGS) entry which is preliminary data.</text>
</comment>
<keyword evidence="1" id="KW-1133">Transmembrane helix</keyword>